<dbReference type="SUPFAM" id="SSF47729">
    <property type="entry name" value="IHF-like DNA-binding proteins"/>
    <property type="match status" value="1"/>
</dbReference>
<keyword evidence="3 5" id="KW-0238">DNA-binding</keyword>
<organism evidence="5 6">
    <name type="scientific">Bacillus cereus</name>
    <dbReference type="NCBI Taxonomy" id="1396"/>
    <lineage>
        <taxon>Bacteria</taxon>
        <taxon>Bacillati</taxon>
        <taxon>Bacillota</taxon>
        <taxon>Bacilli</taxon>
        <taxon>Bacillales</taxon>
        <taxon>Bacillaceae</taxon>
        <taxon>Bacillus</taxon>
        <taxon>Bacillus cereus group</taxon>
    </lineage>
</organism>
<protein>
    <submittedName>
        <fullName evidence="5">DNA-binding protein HBsu</fullName>
    </submittedName>
</protein>
<dbReference type="Gene3D" id="4.10.520.10">
    <property type="entry name" value="IHF-like DNA-binding proteins"/>
    <property type="match status" value="1"/>
</dbReference>
<dbReference type="GO" id="GO:0003677">
    <property type="term" value="F:DNA binding"/>
    <property type="evidence" value="ECO:0007669"/>
    <property type="project" value="UniProtKB-KW"/>
</dbReference>
<dbReference type="PANTHER" id="PTHR33175">
    <property type="entry name" value="DNA-BINDING PROTEIN HU"/>
    <property type="match status" value="1"/>
</dbReference>
<dbReference type="AlphaFoldDB" id="A0A161R740"/>
<reference evidence="5 6" key="1">
    <citation type="submission" date="2015-09" db="EMBL/GenBank/DDBJ databases">
        <title>Bacillus cereus food isolates.</title>
        <authorList>
            <person name="Boekhorst J."/>
        </authorList>
    </citation>
    <scope>NUCLEOTIDE SEQUENCE [LARGE SCALE GENOMIC DNA]</scope>
    <source>
        <strain evidence="5 6">B4088</strain>
    </source>
</reference>
<evidence type="ECO:0000256" key="1">
    <source>
        <dbReference type="ARBA" id="ARBA00010529"/>
    </source>
</evidence>
<dbReference type="GO" id="GO:0030261">
    <property type="term" value="P:chromosome condensation"/>
    <property type="evidence" value="ECO:0007669"/>
    <property type="project" value="UniProtKB-KW"/>
</dbReference>
<accession>A0A161R740</accession>
<comment type="similarity">
    <text evidence="1 4">Belongs to the bacterial histone-like protein family.</text>
</comment>
<dbReference type="CDD" id="cd13831">
    <property type="entry name" value="HU"/>
    <property type="match status" value="1"/>
</dbReference>
<evidence type="ECO:0000313" key="6">
    <source>
        <dbReference type="Proteomes" id="UP000076482"/>
    </source>
</evidence>
<evidence type="ECO:0000256" key="4">
    <source>
        <dbReference type="RuleBase" id="RU003939"/>
    </source>
</evidence>
<dbReference type="PRINTS" id="PR01727">
    <property type="entry name" value="DNABINDINGHU"/>
</dbReference>
<evidence type="ECO:0000256" key="3">
    <source>
        <dbReference type="ARBA" id="ARBA00023125"/>
    </source>
</evidence>
<proteinExistence type="inferred from homology"/>
<dbReference type="PANTHER" id="PTHR33175:SF3">
    <property type="entry name" value="DNA-BINDING PROTEIN HU-BETA"/>
    <property type="match status" value="1"/>
</dbReference>
<dbReference type="InterPro" id="IPR000119">
    <property type="entry name" value="Hist_DNA-bd"/>
</dbReference>
<gene>
    <name evidence="5" type="ORF">B4088_0522</name>
</gene>
<dbReference type="InterPro" id="IPR010992">
    <property type="entry name" value="IHF-like_DNA-bd_dom_sf"/>
</dbReference>
<dbReference type="Proteomes" id="UP000076482">
    <property type="component" value="Unassembled WGS sequence"/>
</dbReference>
<name>A0A161R740_BACCE</name>
<dbReference type="GO" id="GO:0005829">
    <property type="term" value="C:cytosol"/>
    <property type="evidence" value="ECO:0007669"/>
    <property type="project" value="TreeGrafter"/>
</dbReference>
<comment type="caution">
    <text evidence="5">The sequence shown here is derived from an EMBL/GenBank/DDBJ whole genome shotgun (WGS) entry which is preliminary data.</text>
</comment>
<dbReference type="PATRIC" id="fig|1396.535.peg.4274"/>
<dbReference type="SMART" id="SM00411">
    <property type="entry name" value="BHL"/>
    <property type="match status" value="1"/>
</dbReference>
<keyword evidence="2" id="KW-0226">DNA condensation</keyword>
<sequence length="91" mass="10418">MTKKDLLVRVCEKTGISKKEAKMIVEATFESITDMVTEGNKLTIVNFGVFEKKKRSRKKGTHPITGEDIFIPEKYVANFRPGEMLKKKINK</sequence>
<dbReference type="GO" id="GO:0030527">
    <property type="term" value="F:structural constituent of chromatin"/>
    <property type="evidence" value="ECO:0007669"/>
    <property type="project" value="InterPro"/>
</dbReference>
<evidence type="ECO:0000313" key="5">
    <source>
        <dbReference type="EMBL" id="KZD72061.1"/>
    </source>
</evidence>
<dbReference type="Pfam" id="PF00216">
    <property type="entry name" value="Bac_DNA_binding"/>
    <property type="match status" value="1"/>
</dbReference>
<dbReference type="RefSeq" id="WP_063259744.1">
    <property type="nucleotide sequence ID" value="NZ_LJKE01000015.1"/>
</dbReference>
<dbReference type="EMBL" id="LJKE01000015">
    <property type="protein sequence ID" value="KZD72061.1"/>
    <property type="molecule type" value="Genomic_DNA"/>
</dbReference>
<evidence type="ECO:0000256" key="2">
    <source>
        <dbReference type="ARBA" id="ARBA00023067"/>
    </source>
</evidence>